<dbReference type="EMBL" id="KQ981523">
    <property type="protein sequence ID" value="KYN40519.1"/>
    <property type="molecule type" value="Genomic_DNA"/>
</dbReference>
<reference evidence="2 3" key="1">
    <citation type="submission" date="2016-03" db="EMBL/GenBank/DDBJ databases">
        <title>Trachymyrmex septentrionalis WGS genome.</title>
        <authorList>
            <person name="Nygaard S."/>
            <person name="Hu H."/>
            <person name="Boomsma J."/>
            <person name="Zhang G."/>
        </authorList>
    </citation>
    <scope>NUCLEOTIDE SEQUENCE [LARGE SCALE GENOMIC DNA]</scope>
    <source>
        <strain evidence="2">Tsep2-gDNA-1</strain>
        <tissue evidence="2">Whole body</tissue>
    </source>
</reference>
<organism evidence="2 3">
    <name type="scientific">Trachymyrmex septentrionalis</name>
    <dbReference type="NCBI Taxonomy" id="34720"/>
    <lineage>
        <taxon>Eukaryota</taxon>
        <taxon>Metazoa</taxon>
        <taxon>Ecdysozoa</taxon>
        <taxon>Arthropoda</taxon>
        <taxon>Hexapoda</taxon>
        <taxon>Insecta</taxon>
        <taxon>Pterygota</taxon>
        <taxon>Neoptera</taxon>
        <taxon>Endopterygota</taxon>
        <taxon>Hymenoptera</taxon>
        <taxon>Apocrita</taxon>
        <taxon>Aculeata</taxon>
        <taxon>Formicoidea</taxon>
        <taxon>Formicidae</taxon>
        <taxon>Myrmicinae</taxon>
        <taxon>Trachymyrmex</taxon>
    </lineage>
</organism>
<evidence type="ECO:0000256" key="1">
    <source>
        <dbReference type="SAM" id="MobiDB-lite"/>
    </source>
</evidence>
<dbReference type="Proteomes" id="UP000078541">
    <property type="component" value="Unassembled WGS sequence"/>
</dbReference>
<evidence type="ECO:0000313" key="3">
    <source>
        <dbReference type="Proteomes" id="UP000078541"/>
    </source>
</evidence>
<feature type="compositionally biased region" description="Basic and acidic residues" evidence="1">
    <location>
        <begin position="47"/>
        <end position="57"/>
    </location>
</feature>
<gene>
    <name evidence="2" type="ORF">ALC56_05464</name>
</gene>
<sequence length="57" mass="6167">MLGDALCASGERIESRERSTDDAVDDAYYRDPKQEGGWSTISSELAEASRDAVTRAG</sequence>
<keyword evidence="3" id="KW-1185">Reference proteome</keyword>
<feature type="compositionally biased region" description="Basic and acidic residues" evidence="1">
    <location>
        <begin position="11"/>
        <end position="34"/>
    </location>
</feature>
<name>A0A195FKJ4_9HYME</name>
<accession>A0A195FKJ4</accession>
<feature type="region of interest" description="Disordered" evidence="1">
    <location>
        <begin position="1"/>
        <end position="57"/>
    </location>
</feature>
<proteinExistence type="predicted"/>
<protein>
    <submittedName>
        <fullName evidence="2">Uncharacterized protein</fullName>
    </submittedName>
</protein>
<evidence type="ECO:0000313" key="2">
    <source>
        <dbReference type="EMBL" id="KYN40519.1"/>
    </source>
</evidence>
<dbReference type="AlphaFoldDB" id="A0A195FKJ4"/>